<dbReference type="Proteomes" id="UP000551709">
    <property type="component" value="Chromosome"/>
</dbReference>
<evidence type="ECO:0000313" key="1">
    <source>
        <dbReference type="EMBL" id="UPT87965.1"/>
    </source>
</evidence>
<dbReference type="InterPro" id="IPR041657">
    <property type="entry name" value="HTH_17"/>
</dbReference>
<proteinExistence type="predicted"/>
<sequence>MSHHEAKMRDDVQNELVPLADRFSLSPEEASALTGIGTTRIREAAASGDLQARKHGTRTIILPDDLKAWLKSLPKVAKKQPPQVETTTT</sequence>
<organism evidence="1 2">
    <name type="scientific">Bradyrhizobium barranii subsp. apii</name>
    <dbReference type="NCBI Taxonomy" id="2819348"/>
    <lineage>
        <taxon>Bacteria</taxon>
        <taxon>Pseudomonadati</taxon>
        <taxon>Pseudomonadota</taxon>
        <taxon>Alphaproteobacteria</taxon>
        <taxon>Hyphomicrobiales</taxon>
        <taxon>Nitrobacteraceae</taxon>
        <taxon>Bradyrhizobium</taxon>
        <taxon>Bradyrhizobium barranii</taxon>
    </lineage>
</organism>
<name>A0A8T5V6V8_9BRAD</name>
<gene>
    <name evidence="1" type="ORF">HAP41_0000002050</name>
</gene>
<dbReference type="Pfam" id="PF12728">
    <property type="entry name" value="HTH_17"/>
    <property type="match status" value="1"/>
</dbReference>
<protein>
    <submittedName>
        <fullName evidence="1">Helix-turn-helix domain-containing protein</fullName>
    </submittedName>
</protein>
<reference evidence="1" key="2">
    <citation type="submission" date="2022-04" db="EMBL/GenBank/DDBJ databases">
        <authorList>
            <person name="Bromfield E.S.P."/>
            <person name="Cloutier S."/>
        </authorList>
    </citation>
    <scope>NUCLEOTIDE SEQUENCE</scope>
    <source>
        <strain evidence="1">1S5</strain>
    </source>
</reference>
<evidence type="ECO:0000313" key="2">
    <source>
        <dbReference type="Proteomes" id="UP000551709"/>
    </source>
</evidence>
<dbReference type="RefSeq" id="WP_166061610.1">
    <property type="nucleotide sequence ID" value="NZ_CP096255.1"/>
</dbReference>
<dbReference type="AlphaFoldDB" id="A0A8T5V6V8"/>
<reference evidence="1" key="1">
    <citation type="journal article" date="2017" name="Syst. Appl. Microbiol.">
        <title>Soybeans inoculated with root zone soils of Canadian native legumes harbour diverse and novel Bradyrhizobium spp. that possess agricultural potential.</title>
        <authorList>
            <person name="Bromfield E.S.P."/>
            <person name="Cloutier S."/>
            <person name="Tambong J.T."/>
            <person name="Tran Thi T.V."/>
        </authorList>
    </citation>
    <scope>NUCLEOTIDE SEQUENCE</scope>
    <source>
        <strain evidence="1">1S5</strain>
    </source>
</reference>
<dbReference type="EMBL" id="CP096255">
    <property type="protein sequence ID" value="UPT87965.1"/>
    <property type="molecule type" value="Genomic_DNA"/>
</dbReference>
<accession>A0A8T5V6V8</accession>